<dbReference type="RefSeq" id="XP_002772098.1">
    <property type="nucleotide sequence ID" value="XM_002772052.1"/>
</dbReference>
<reference evidence="1 2" key="1">
    <citation type="submission" date="2008-07" db="EMBL/GenBank/DDBJ databases">
        <authorList>
            <person name="El-Sayed N."/>
            <person name="Caler E."/>
            <person name="Inman J."/>
            <person name="Amedeo P."/>
            <person name="Hass B."/>
            <person name="Wortman J."/>
        </authorList>
    </citation>
    <scope>NUCLEOTIDE SEQUENCE [LARGE SCALE GENOMIC DNA]</scope>
    <source>
        <strain evidence="2">ATCC 50983 / TXsc</strain>
    </source>
</reference>
<name>C5LHA5_PERM5</name>
<gene>
    <name evidence="1" type="ORF">Pmar_PMAR017328</name>
</gene>
<evidence type="ECO:0000313" key="2">
    <source>
        <dbReference type="Proteomes" id="UP000007800"/>
    </source>
</evidence>
<evidence type="ECO:0000313" key="1">
    <source>
        <dbReference type="EMBL" id="EER03914.1"/>
    </source>
</evidence>
<dbReference type="InParanoid" id="C5LHA5"/>
<accession>C5LHA5</accession>
<dbReference type="AlphaFoldDB" id="C5LHA5"/>
<dbReference type="EMBL" id="GG682011">
    <property type="protein sequence ID" value="EER03914.1"/>
    <property type="molecule type" value="Genomic_DNA"/>
</dbReference>
<keyword evidence="2" id="KW-1185">Reference proteome</keyword>
<protein>
    <submittedName>
        <fullName evidence="1">Uncharacterized protein</fullName>
    </submittedName>
</protein>
<sequence>MPALARKHCNRYEQRLGPEKYNARCERAPRLSTEELSELVVRAERLNKRGMPSFWDAFVAMLTTKQFGGCAKQMPDQLPDLGKLQL</sequence>
<dbReference type="Proteomes" id="UP000007800">
    <property type="component" value="Unassembled WGS sequence"/>
</dbReference>
<proteinExistence type="predicted"/>
<organism evidence="2">
    <name type="scientific">Perkinsus marinus (strain ATCC 50983 / TXsc)</name>
    <dbReference type="NCBI Taxonomy" id="423536"/>
    <lineage>
        <taxon>Eukaryota</taxon>
        <taxon>Sar</taxon>
        <taxon>Alveolata</taxon>
        <taxon>Perkinsozoa</taxon>
        <taxon>Perkinsea</taxon>
        <taxon>Perkinsida</taxon>
        <taxon>Perkinsidae</taxon>
        <taxon>Perkinsus</taxon>
    </lineage>
</organism>
<dbReference type="GeneID" id="9044663"/>